<dbReference type="InterPro" id="IPR039205">
    <property type="entry name" value="NDUFA11"/>
</dbReference>
<evidence type="ECO:0000256" key="3">
    <source>
        <dbReference type="ARBA" id="ARBA00022792"/>
    </source>
</evidence>
<dbReference type="Pfam" id="PF02466">
    <property type="entry name" value="Tim17"/>
    <property type="match status" value="1"/>
</dbReference>
<reference evidence="7" key="2">
    <citation type="submission" date="2023-02" db="EMBL/GenBank/DDBJ databases">
        <authorList>
            <consortium name="DOE Joint Genome Institute"/>
            <person name="Mondo S.J."/>
            <person name="Chang Y."/>
            <person name="Wang Y."/>
            <person name="Ahrendt S."/>
            <person name="Andreopoulos W."/>
            <person name="Barry K."/>
            <person name="Beard J."/>
            <person name="Benny G.L."/>
            <person name="Blankenship S."/>
            <person name="Bonito G."/>
            <person name="Cuomo C."/>
            <person name="Desiro A."/>
            <person name="Gervers K.A."/>
            <person name="Hundley H."/>
            <person name="Kuo A."/>
            <person name="LaButti K."/>
            <person name="Lang B.F."/>
            <person name="Lipzen A."/>
            <person name="O'Donnell K."/>
            <person name="Pangilinan J."/>
            <person name="Reynolds N."/>
            <person name="Sandor L."/>
            <person name="Smith M.W."/>
            <person name="Tsang A."/>
            <person name="Grigoriev I.V."/>
            <person name="Stajich J.E."/>
            <person name="Spatafora J.W."/>
        </authorList>
    </citation>
    <scope>NUCLEOTIDE SEQUENCE</scope>
    <source>
        <strain evidence="7">RSA 2281</strain>
    </source>
</reference>
<dbReference type="PANTHER" id="PTHR21382:SF1">
    <property type="entry name" value="NADH DEHYDROGENASE [UBIQUINONE] 1 ALPHA SUBCOMPLEX SUBUNIT 11"/>
    <property type="match status" value="1"/>
</dbReference>
<protein>
    <submittedName>
        <fullName evidence="7">Tim17/Tim22/Tim23/Pmp24 family-domain-containing protein</fullName>
    </submittedName>
</protein>
<reference evidence="7" key="1">
    <citation type="journal article" date="2022" name="IScience">
        <title>Evolution of zygomycete secretomes and the origins of terrestrial fungal ecologies.</title>
        <authorList>
            <person name="Chang Y."/>
            <person name="Wang Y."/>
            <person name="Mondo S."/>
            <person name="Ahrendt S."/>
            <person name="Andreopoulos W."/>
            <person name="Barry K."/>
            <person name="Beard J."/>
            <person name="Benny G.L."/>
            <person name="Blankenship S."/>
            <person name="Bonito G."/>
            <person name="Cuomo C."/>
            <person name="Desiro A."/>
            <person name="Gervers K.A."/>
            <person name="Hundley H."/>
            <person name="Kuo A."/>
            <person name="LaButti K."/>
            <person name="Lang B.F."/>
            <person name="Lipzen A."/>
            <person name="O'Donnell K."/>
            <person name="Pangilinan J."/>
            <person name="Reynolds N."/>
            <person name="Sandor L."/>
            <person name="Smith M.E."/>
            <person name="Tsang A."/>
            <person name="Grigoriev I.V."/>
            <person name="Stajich J.E."/>
            <person name="Spatafora J.W."/>
        </authorList>
    </citation>
    <scope>NUCLEOTIDE SEQUENCE</scope>
    <source>
        <strain evidence="7">RSA 2281</strain>
    </source>
</reference>
<dbReference type="Proteomes" id="UP001209540">
    <property type="component" value="Unassembled WGS sequence"/>
</dbReference>
<evidence type="ECO:0000256" key="4">
    <source>
        <dbReference type="ARBA" id="ARBA00022989"/>
    </source>
</evidence>
<dbReference type="EMBL" id="JAIXMP010000003">
    <property type="protein sequence ID" value="KAI9275473.1"/>
    <property type="molecule type" value="Genomic_DNA"/>
</dbReference>
<evidence type="ECO:0000256" key="2">
    <source>
        <dbReference type="ARBA" id="ARBA00022692"/>
    </source>
</evidence>
<dbReference type="GO" id="GO:0005743">
    <property type="term" value="C:mitochondrial inner membrane"/>
    <property type="evidence" value="ECO:0007669"/>
    <property type="project" value="UniProtKB-SubCell"/>
</dbReference>
<name>A0AAD5KM88_9FUNG</name>
<comment type="subcellular location">
    <subcellularLocation>
        <location evidence="1">Mitochondrion inner membrane</location>
        <topology evidence="1">Multi-pass membrane protein</topology>
    </subcellularLocation>
</comment>
<dbReference type="GO" id="GO:0006120">
    <property type="term" value="P:mitochondrial electron transport, NADH to ubiquinone"/>
    <property type="evidence" value="ECO:0007669"/>
    <property type="project" value="InterPro"/>
</dbReference>
<proteinExistence type="predicted"/>
<evidence type="ECO:0000256" key="6">
    <source>
        <dbReference type="ARBA" id="ARBA00023136"/>
    </source>
</evidence>
<evidence type="ECO:0000313" key="8">
    <source>
        <dbReference type="Proteomes" id="UP001209540"/>
    </source>
</evidence>
<accession>A0AAD5KM88</accession>
<keyword evidence="4" id="KW-1133">Transmembrane helix</keyword>
<keyword evidence="5" id="KW-0496">Mitochondrion</keyword>
<keyword evidence="3" id="KW-0999">Mitochondrion inner membrane</keyword>
<evidence type="ECO:0000256" key="5">
    <source>
        <dbReference type="ARBA" id="ARBA00023128"/>
    </source>
</evidence>
<gene>
    <name evidence="7" type="ORF">BDA99DRAFT_495568</name>
</gene>
<comment type="caution">
    <text evidence="7">The sequence shown here is derived from an EMBL/GenBank/DDBJ whole genome shotgun (WGS) entry which is preliminary data.</text>
</comment>
<organism evidence="7 8">
    <name type="scientific">Phascolomyces articulosus</name>
    <dbReference type="NCBI Taxonomy" id="60185"/>
    <lineage>
        <taxon>Eukaryota</taxon>
        <taxon>Fungi</taxon>
        <taxon>Fungi incertae sedis</taxon>
        <taxon>Mucoromycota</taxon>
        <taxon>Mucoromycotina</taxon>
        <taxon>Mucoromycetes</taxon>
        <taxon>Mucorales</taxon>
        <taxon>Lichtheimiaceae</taxon>
        <taxon>Phascolomyces</taxon>
    </lineage>
</organism>
<keyword evidence="6" id="KW-0472">Membrane</keyword>
<evidence type="ECO:0000313" key="7">
    <source>
        <dbReference type="EMBL" id="KAI9275473.1"/>
    </source>
</evidence>
<evidence type="ECO:0000256" key="1">
    <source>
        <dbReference type="ARBA" id="ARBA00004448"/>
    </source>
</evidence>
<keyword evidence="2" id="KW-0812">Transmembrane</keyword>
<dbReference type="PANTHER" id="PTHR21382">
    <property type="entry name" value="NADH-UBIQUINONE OXIDOREDUCTASE SUBUNIT"/>
    <property type="match status" value="1"/>
</dbReference>
<dbReference type="GO" id="GO:0045271">
    <property type="term" value="C:respiratory chain complex I"/>
    <property type="evidence" value="ECO:0007669"/>
    <property type="project" value="InterPro"/>
</dbReference>
<dbReference type="AlphaFoldDB" id="A0AAD5KM88"/>
<sequence>MTAHDNKDCLYEAGKTTVIAGSLGLVVSAMQNTVQKHKEGAKGVFTRTGGTIGIFAAMGGIFAITECATKGIRGEDDALNAGIAGCAAGLAAGIKTHSIAKMCAACAGVGATMFAYEYSGELKGSMAGKTLEERKDVRDSFFKGYKKAEEQA</sequence>
<keyword evidence="8" id="KW-1185">Reference proteome</keyword>